<evidence type="ECO:0000256" key="3">
    <source>
        <dbReference type="ARBA" id="ARBA00022448"/>
    </source>
</evidence>
<evidence type="ECO:0000256" key="2">
    <source>
        <dbReference type="ARBA" id="ARBA00011649"/>
    </source>
</evidence>
<evidence type="ECO:0000256" key="5">
    <source>
        <dbReference type="ARBA" id="ARBA00022692"/>
    </source>
</evidence>
<dbReference type="InterPro" id="IPR005798">
    <property type="entry name" value="Cyt_b/b6_C"/>
</dbReference>
<keyword evidence="5 11" id="KW-0812">Transmembrane</keyword>
<dbReference type="Pfam" id="PF00032">
    <property type="entry name" value="Cytochrom_B_C"/>
    <property type="match status" value="1"/>
</dbReference>
<reference evidence="15 16" key="1">
    <citation type="submission" date="2017-01" db="EMBL/GenBank/DDBJ databases">
        <authorList>
            <person name="Varghese N."/>
            <person name="Submissions S."/>
        </authorList>
    </citation>
    <scope>NUCLEOTIDE SEQUENCE [LARGE SCALE GENOMIC DNA]</scope>
    <source>
        <strain evidence="15 16">ATCC 35905</strain>
    </source>
</reference>
<feature type="transmembrane region" description="Helical" evidence="12">
    <location>
        <begin position="42"/>
        <end position="71"/>
    </location>
</feature>
<feature type="domain" description="Cytochrome b/b6 N-terminal region profile" evidence="13">
    <location>
        <begin position="15"/>
        <end position="226"/>
    </location>
</feature>
<feature type="transmembrane region" description="Helical" evidence="12">
    <location>
        <begin position="102"/>
        <end position="122"/>
    </location>
</feature>
<dbReference type="AlphaFoldDB" id="A0A8G2CN38"/>
<comment type="subunit">
    <text evidence="2 11">The main subunits of complex b-c1 are: cytochrome b, cytochrome c1 and the Rieske protein.</text>
</comment>
<keyword evidence="7 11" id="KW-0249">Electron transport</keyword>
<keyword evidence="10 12" id="KW-0472">Membrane</keyword>
<protein>
    <recommendedName>
        <fullName evidence="11">Cytochrome b</fullName>
    </recommendedName>
</protein>
<comment type="caution">
    <text evidence="15">The sequence shown here is derived from an EMBL/GenBank/DDBJ whole genome shotgun (WGS) entry which is preliminary data.</text>
</comment>
<evidence type="ECO:0000256" key="10">
    <source>
        <dbReference type="ARBA" id="ARBA00023136"/>
    </source>
</evidence>
<dbReference type="InterPro" id="IPR036150">
    <property type="entry name" value="Cyt_b/b6_C_sf"/>
</dbReference>
<feature type="transmembrane region" description="Helical" evidence="12">
    <location>
        <begin position="128"/>
        <end position="148"/>
    </location>
</feature>
<feature type="domain" description="Cytochrome b/b6 C-terminal region profile" evidence="14">
    <location>
        <begin position="218"/>
        <end position="388"/>
    </location>
</feature>
<feature type="transmembrane region" description="Helical" evidence="12">
    <location>
        <begin position="297"/>
        <end position="315"/>
    </location>
</feature>
<comment type="cofactor">
    <cofactor evidence="11">
        <name>heme b</name>
        <dbReference type="ChEBI" id="CHEBI:60344"/>
    </cofactor>
    <text evidence="11">Binds 2 heme groups non-covalently.</text>
</comment>
<gene>
    <name evidence="15" type="ORF">SAMN05421828_12649</name>
</gene>
<dbReference type="GO" id="GO:0016491">
    <property type="term" value="F:oxidoreductase activity"/>
    <property type="evidence" value="ECO:0007669"/>
    <property type="project" value="InterPro"/>
</dbReference>
<feature type="transmembrane region" description="Helical" evidence="12">
    <location>
        <begin position="198"/>
        <end position="217"/>
    </location>
</feature>
<feature type="transmembrane region" description="Helical" evidence="12">
    <location>
        <begin position="327"/>
        <end position="349"/>
    </location>
</feature>
<dbReference type="GO" id="GO:0009055">
    <property type="term" value="F:electron transfer activity"/>
    <property type="evidence" value="ECO:0007669"/>
    <property type="project" value="InterPro"/>
</dbReference>
<sequence>MSDARSGLGGAAQPAPGWLAARLPLAAWYRAVWLDHQVPENLPFACSFGAMVGVALAVLTLSGIWLGLAYVPTPGGAALSMVEYARTVPFGWLMVDLHRDGATMLFIVVYWALFHGIYHAAYRNRRELAWVIEIVRFAAFLVVGFYGFAMTGGPDAQAAMLAMAAHVATVPVIGVSAAQDFLGGDGLGPTSVAHMTMAHVAIGFLVLLIAALGYAAVRVAPPQPGPLVPRAAYAPQLFGAFLLFALIFGLIITVDPGLGYPVAPVLPDALAVPLQSVPPWYLLVFHGFARAGLTPGGGAFLTILALVLVGALPWLDRGEGSAVGARPVYAGFVVVLALDVAVLAIAAAAPAGGVWSAVVDLATIWFFIHFLVVTPLVTMFERPRAATTMGVA</sequence>
<dbReference type="PROSITE" id="PS51002">
    <property type="entry name" value="CYTB_NTER"/>
    <property type="match status" value="1"/>
</dbReference>
<evidence type="ECO:0000313" key="16">
    <source>
        <dbReference type="Proteomes" id="UP000186308"/>
    </source>
</evidence>
<evidence type="ECO:0000256" key="4">
    <source>
        <dbReference type="ARBA" id="ARBA00022617"/>
    </source>
</evidence>
<dbReference type="PROSITE" id="PS51003">
    <property type="entry name" value="CYTB_CTER"/>
    <property type="match status" value="1"/>
</dbReference>
<evidence type="ECO:0000256" key="1">
    <source>
        <dbReference type="ARBA" id="ARBA00004141"/>
    </source>
</evidence>
<comment type="similarity">
    <text evidence="11">Belongs to the cytochrome b family.</text>
</comment>
<comment type="function">
    <text evidence="11">Component of the ubiquinol-cytochrome c reductase complex (complex III or cytochrome b-c1 complex), which is a respiratory chain that generates an electrochemical potential coupled to ATP synthesis.</text>
</comment>
<dbReference type="PANTHER" id="PTHR19271:SF16">
    <property type="entry name" value="CYTOCHROME B"/>
    <property type="match status" value="1"/>
</dbReference>
<evidence type="ECO:0000256" key="6">
    <source>
        <dbReference type="ARBA" id="ARBA00022723"/>
    </source>
</evidence>
<evidence type="ECO:0000256" key="8">
    <source>
        <dbReference type="ARBA" id="ARBA00022989"/>
    </source>
</evidence>
<dbReference type="Gene3D" id="1.20.810.10">
    <property type="entry name" value="Cytochrome Bc1 Complex, Chain C"/>
    <property type="match status" value="1"/>
</dbReference>
<dbReference type="EMBL" id="FTNE01000026">
    <property type="protein sequence ID" value="SIR36555.1"/>
    <property type="molecule type" value="Genomic_DNA"/>
</dbReference>
<dbReference type="Proteomes" id="UP000186308">
    <property type="component" value="Unassembled WGS sequence"/>
</dbReference>
<dbReference type="RefSeq" id="WP_051657662.1">
    <property type="nucleotide sequence ID" value="NZ_FTNE01000026.1"/>
</dbReference>
<evidence type="ECO:0000256" key="12">
    <source>
        <dbReference type="SAM" id="Phobius"/>
    </source>
</evidence>
<dbReference type="GO" id="GO:0022904">
    <property type="term" value="P:respiratory electron transport chain"/>
    <property type="evidence" value="ECO:0007669"/>
    <property type="project" value="InterPro"/>
</dbReference>
<keyword evidence="3 11" id="KW-0813">Transport</keyword>
<dbReference type="PANTHER" id="PTHR19271">
    <property type="entry name" value="CYTOCHROME B"/>
    <property type="match status" value="1"/>
</dbReference>
<dbReference type="GO" id="GO:0046872">
    <property type="term" value="F:metal ion binding"/>
    <property type="evidence" value="ECO:0007669"/>
    <property type="project" value="UniProtKB-KW"/>
</dbReference>
<accession>A0A8G2CN38</accession>
<keyword evidence="9" id="KW-0408">Iron</keyword>
<evidence type="ECO:0000256" key="7">
    <source>
        <dbReference type="ARBA" id="ARBA00022982"/>
    </source>
</evidence>
<dbReference type="SUPFAM" id="SSF81648">
    <property type="entry name" value="a domain/subunit of cytochrome bc1 complex (Ubiquinol-cytochrome c reductase)"/>
    <property type="match status" value="1"/>
</dbReference>
<evidence type="ECO:0000313" key="15">
    <source>
        <dbReference type="EMBL" id="SIR36555.1"/>
    </source>
</evidence>
<keyword evidence="6" id="KW-0479">Metal-binding</keyword>
<keyword evidence="8 12" id="KW-1133">Transmembrane helix</keyword>
<keyword evidence="11" id="KW-0679">Respiratory chain</keyword>
<keyword evidence="4 11" id="KW-0349">Heme</keyword>
<dbReference type="GO" id="GO:0016020">
    <property type="term" value="C:membrane"/>
    <property type="evidence" value="ECO:0007669"/>
    <property type="project" value="UniProtKB-SubCell"/>
</dbReference>
<dbReference type="InterPro" id="IPR016174">
    <property type="entry name" value="Di-haem_cyt_TM"/>
</dbReference>
<dbReference type="SUPFAM" id="SSF81342">
    <property type="entry name" value="Transmembrane di-heme cytochromes"/>
    <property type="match status" value="1"/>
</dbReference>
<feature type="transmembrane region" description="Helical" evidence="12">
    <location>
        <begin position="237"/>
        <end position="254"/>
    </location>
</feature>
<evidence type="ECO:0000256" key="9">
    <source>
        <dbReference type="ARBA" id="ARBA00023004"/>
    </source>
</evidence>
<evidence type="ECO:0000256" key="11">
    <source>
        <dbReference type="RuleBase" id="RU003385"/>
    </source>
</evidence>
<comment type="subcellular location">
    <subcellularLocation>
        <location evidence="1">Membrane</location>
        <topology evidence="1">Multi-pass membrane protein</topology>
    </subcellularLocation>
</comment>
<evidence type="ECO:0000259" key="14">
    <source>
        <dbReference type="PROSITE" id="PS51003"/>
    </source>
</evidence>
<dbReference type="Pfam" id="PF00033">
    <property type="entry name" value="Cytochrome_B"/>
    <property type="match status" value="1"/>
</dbReference>
<dbReference type="InterPro" id="IPR027387">
    <property type="entry name" value="Cytb/b6-like_sf"/>
</dbReference>
<keyword evidence="16" id="KW-1185">Reference proteome</keyword>
<dbReference type="InterPro" id="IPR005797">
    <property type="entry name" value="Cyt_b/b6_N"/>
</dbReference>
<name>A0A8G2CN38_ACIRU</name>
<feature type="transmembrane region" description="Helical" evidence="12">
    <location>
        <begin position="361"/>
        <end position="380"/>
    </location>
</feature>
<organism evidence="15 16">
    <name type="scientific">Acidiphilium rubrum</name>
    <dbReference type="NCBI Taxonomy" id="526"/>
    <lineage>
        <taxon>Bacteria</taxon>
        <taxon>Pseudomonadati</taxon>
        <taxon>Pseudomonadota</taxon>
        <taxon>Alphaproteobacteria</taxon>
        <taxon>Acetobacterales</taxon>
        <taxon>Acidocellaceae</taxon>
        <taxon>Acidiphilium</taxon>
    </lineage>
</organism>
<proteinExistence type="inferred from homology"/>
<dbReference type="OrthoDB" id="9804503at2"/>
<evidence type="ECO:0000259" key="13">
    <source>
        <dbReference type="PROSITE" id="PS51002"/>
    </source>
</evidence>